<keyword evidence="1" id="KW-1133">Transmembrane helix</keyword>
<keyword evidence="3" id="KW-1185">Reference proteome</keyword>
<sequence>MQAGSTTDAVAPRNVPARASLVLFGINVLVGIGLVIAGVVAAYVLLDGDDSASTIFIALDVISRIVAVVALGFAIWGMVIAVRRRARKAEAVTALVLSSLGVLWMGYWLAVSVWEYGARY</sequence>
<feature type="transmembrane region" description="Helical" evidence="1">
    <location>
        <begin position="52"/>
        <end position="79"/>
    </location>
</feature>
<dbReference type="EMBL" id="JACXZS010000017">
    <property type="protein sequence ID" value="MBD3943826.1"/>
    <property type="molecule type" value="Genomic_DNA"/>
</dbReference>
<dbReference type="Proteomes" id="UP000598426">
    <property type="component" value="Unassembled WGS sequence"/>
</dbReference>
<evidence type="ECO:0000313" key="2">
    <source>
        <dbReference type="EMBL" id="MBD3943826.1"/>
    </source>
</evidence>
<name>A0ABR8NXM9_9MICO</name>
<proteinExistence type="predicted"/>
<accession>A0ABR8NXM9</accession>
<comment type="caution">
    <text evidence="2">The sequence shown here is derived from an EMBL/GenBank/DDBJ whole genome shotgun (WGS) entry which is preliminary data.</text>
</comment>
<gene>
    <name evidence="2" type="ORF">IF188_19205</name>
</gene>
<keyword evidence="1" id="KW-0812">Transmembrane</keyword>
<organism evidence="2 3">
    <name type="scientific">Microbacterium helvum</name>
    <dbReference type="NCBI Taxonomy" id="2773713"/>
    <lineage>
        <taxon>Bacteria</taxon>
        <taxon>Bacillati</taxon>
        <taxon>Actinomycetota</taxon>
        <taxon>Actinomycetes</taxon>
        <taxon>Micrococcales</taxon>
        <taxon>Microbacteriaceae</taxon>
        <taxon>Microbacterium</taxon>
    </lineage>
</organism>
<protein>
    <submittedName>
        <fullName evidence="2">Uncharacterized protein</fullName>
    </submittedName>
</protein>
<dbReference type="RefSeq" id="WP_191173423.1">
    <property type="nucleotide sequence ID" value="NZ_JACXZS010000017.1"/>
</dbReference>
<feature type="transmembrane region" description="Helical" evidence="1">
    <location>
        <begin position="91"/>
        <end position="110"/>
    </location>
</feature>
<feature type="transmembrane region" description="Helical" evidence="1">
    <location>
        <begin position="21"/>
        <end position="46"/>
    </location>
</feature>
<keyword evidence="1" id="KW-0472">Membrane</keyword>
<evidence type="ECO:0000313" key="3">
    <source>
        <dbReference type="Proteomes" id="UP000598426"/>
    </source>
</evidence>
<evidence type="ECO:0000256" key="1">
    <source>
        <dbReference type="SAM" id="Phobius"/>
    </source>
</evidence>
<reference evidence="2 3" key="1">
    <citation type="submission" date="2020-09" db="EMBL/GenBank/DDBJ databases">
        <title>Isolation and identification of active actinomycetes.</title>
        <authorList>
            <person name="Li X."/>
        </authorList>
    </citation>
    <scope>NUCLEOTIDE SEQUENCE [LARGE SCALE GENOMIC DNA]</scope>
    <source>
        <strain evidence="2 3">NEAU-LLC</strain>
    </source>
</reference>